<evidence type="ECO:0000313" key="5">
    <source>
        <dbReference type="Proteomes" id="UP000234181"/>
    </source>
</evidence>
<dbReference type="EMBL" id="OCYS01000090">
    <property type="protein sequence ID" value="SON88317.1"/>
    <property type="molecule type" value="Genomic_DNA"/>
</dbReference>
<evidence type="ECO:0000313" key="2">
    <source>
        <dbReference type="EMBL" id="SON80998.1"/>
    </source>
</evidence>
<evidence type="ECO:0000313" key="4">
    <source>
        <dbReference type="Proteomes" id="UP000234166"/>
    </source>
</evidence>
<dbReference type="Proteomes" id="UP000234181">
    <property type="component" value="Unassembled WGS sequence"/>
</dbReference>
<feature type="region of interest" description="Disordered" evidence="1">
    <location>
        <begin position="1"/>
        <end position="27"/>
    </location>
</feature>
<accession>A0AB38DZH3</accession>
<comment type="caution">
    <text evidence="3">The sequence shown here is derived from an EMBL/GenBank/DDBJ whole genome shotgun (WGS) entry which is preliminary data.</text>
</comment>
<organism evidence="3 4">
    <name type="scientific">Xanthomonas campestris pv. phaseoli</name>
    <dbReference type="NCBI Taxonomy" id="317013"/>
    <lineage>
        <taxon>Bacteria</taxon>
        <taxon>Pseudomonadati</taxon>
        <taxon>Pseudomonadota</taxon>
        <taxon>Gammaproteobacteria</taxon>
        <taxon>Lysobacterales</taxon>
        <taxon>Lysobacteraceae</taxon>
        <taxon>Xanthomonas</taxon>
    </lineage>
</organism>
<reference evidence="4 5" key="1">
    <citation type="submission" date="2017-10" db="EMBL/GenBank/DDBJ databases">
        <authorList>
            <person name="Regsiter A."/>
            <person name="William W."/>
        </authorList>
    </citation>
    <scope>NUCLEOTIDE SEQUENCE [LARGE SCALE GENOMIC DNA]</scope>
    <source>
        <strain evidence="2 5">CFBP6984</strain>
        <strain evidence="3 4">CFBP7430</strain>
    </source>
</reference>
<evidence type="ECO:0000313" key="3">
    <source>
        <dbReference type="EMBL" id="SON88317.1"/>
    </source>
</evidence>
<evidence type="ECO:0000256" key="1">
    <source>
        <dbReference type="SAM" id="MobiDB-lite"/>
    </source>
</evidence>
<dbReference type="AlphaFoldDB" id="A0AB38DZH3"/>
<protein>
    <submittedName>
        <fullName evidence="3">Uncharacterized protein</fullName>
    </submittedName>
</protein>
<proteinExistence type="predicted"/>
<keyword evidence="5" id="KW-1185">Reference proteome</keyword>
<dbReference type="EMBL" id="OCYT01000093">
    <property type="protein sequence ID" value="SON80998.1"/>
    <property type="molecule type" value="Genomic_DNA"/>
</dbReference>
<dbReference type="Proteomes" id="UP000234166">
    <property type="component" value="Unassembled WGS sequence"/>
</dbReference>
<feature type="compositionally biased region" description="Low complexity" evidence="1">
    <location>
        <begin position="1"/>
        <end position="10"/>
    </location>
</feature>
<name>A0AB38DZH3_XANCH</name>
<sequence length="214" mass="23419">MVAPPIAAVAGGSGSGAHPRVSRRPALHKRTAQHELTAACRSIKRAQAEDPASSPGVFRKLGWCPRRLTSAPASIDTVAAFRPWRDFRSSVARDRRGHHKTWATMPWPWTRAISLQSHETGGERGIRTPEARFRRLHTFQACSFNHSDTSPYLPCDRVVGRSGILAAAGAINKVKDPAVRHDRVRAGVWPAIAAVRPSSGGWRRRSTTAAERST</sequence>
<gene>
    <name evidence="2" type="ORF">XAP6984_380105</name>
    <name evidence="3" type="ORF">XAP7430_360108</name>
</gene>